<dbReference type="InterPro" id="IPR045155">
    <property type="entry name" value="Beta-lactam_cat"/>
</dbReference>
<sequence length="323" mass="35655">MVSITRLAALLLVLSLTAGPAVAGNNMPVTGGLSHQPLQNIDYSPLKKQMEKFVHGKKSTFAIYFEDLASGASFGINADKPMVAASTVKLPMALYINDLVVQGKMHWYDRVSYRKATDYEDGSGVLRYEARDGDTYSLRLLTNLAITISDNVAFRMLARHVGRPNFYAYMKGLGGRTVYPGGKNLTTARDLATYVKATLDFARRHPQEGQRLLDDLVHPFFHIGLPGLLPHQVMVAHKEGDLDGIANDCGVVFSRRPYILVVLSSGVKETREGFADIARLSRMAYDFQESLPAAEIFPLYQLPVNVSVKPLPPARCRQRGAPE</sequence>
<evidence type="ECO:0000313" key="3">
    <source>
        <dbReference type="EMBL" id="SHJ20162.1"/>
    </source>
</evidence>
<dbReference type="GO" id="GO:0030655">
    <property type="term" value="P:beta-lactam antibiotic catabolic process"/>
    <property type="evidence" value="ECO:0007669"/>
    <property type="project" value="InterPro"/>
</dbReference>
<accession>A0A1M6HD74</accession>
<feature type="signal peptide" evidence="1">
    <location>
        <begin position="1"/>
        <end position="23"/>
    </location>
</feature>
<dbReference type="GO" id="GO:0008800">
    <property type="term" value="F:beta-lactamase activity"/>
    <property type="evidence" value="ECO:0007669"/>
    <property type="project" value="InterPro"/>
</dbReference>
<dbReference type="Gene3D" id="3.40.710.10">
    <property type="entry name" value="DD-peptidase/beta-lactamase superfamily"/>
    <property type="match status" value="1"/>
</dbReference>
<dbReference type="InterPro" id="IPR012338">
    <property type="entry name" value="Beta-lactam/transpept-like"/>
</dbReference>
<dbReference type="RefSeq" id="WP_072869273.1">
    <property type="nucleotide sequence ID" value="NZ_FQZM01000023.1"/>
</dbReference>
<dbReference type="AlphaFoldDB" id="A0A1M6HD74"/>
<name>A0A1M6HD74_9FIRM</name>
<dbReference type="PANTHER" id="PTHR35333:SF3">
    <property type="entry name" value="BETA-LACTAMASE-TYPE TRANSPEPTIDASE FOLD CONTAINING PROTEIN"/>
    <property type="match status" value="1"/>
</dbReference>
<feature type="chain" id="PRO_5012341700" evidence="1">
    <location>
        <begin position="24"/>
        <end position="323"/>
    </location>
</feature>
<reference evidence="4" key="1">
    <citation type="submission" date="2016-11" db="EMBL/GenBank/DDBJ databases">
        <authorList>
            <person name="Varghese N."/>
            <person name="Submissions S."/>
        </authorList>
    </citation>
    <scope>NUCLEOTIDE SEQUENCE [LARGE SCALE GENOMIC DNA]</scope>
    <source>
        <strain evidence="4">DSM 16057</strain>
    </source>
</reference>
<evidence type="ECO:0000259" key="2">
    <source>
        <dbReference type="Pfam" id="PF13354"/>
    </source>
</evidence>
<dbReference type="InterPro" id="IPR000871">
    <property type="entry name" value="Beta-lactam_class-A"/>
</dbReference>
<dbReference type="SUPFAM" id="SSF56601">
    <property type="entry name" value="beta-lactamase/transpeptidase-like"/>
    <property type="match status" value="1"/>
</dbReference>
<evidence type="ECO:0000313" key="4">
    <source>
        <dbReference type="Proteomes" id="UP000184529"/>
    </source>
</evidence>
<dbReference type="Pfam" id="PF13354">
    <property type="entry name" value="Beta-lactamase2"/>
    <property type="match status" value="1"/>
</dbReference>
<gene>
    <name evidence="3" type="ORF">SAMN02745219_01974</name>
</gene>
<keyword evidence="4" id="KW-1185">Reference proteome</keyword>
<proteinExistence type="predicted"/>
<evidence type="ECO:0000256" key="1">
    <source>
        <dbReference type="SAM" id="SignalP"/>
    </source>
</evidence>
<dbReference type="GO" id="GO:0046677">
    <property type="term" value="P:response to antibiotic"/>
    <property type="evidence" value="ECO:0007669"/>
    <property type="project" value="InterPro"/>
</dbReference>
<dbReference type="PANTHER" id="PTHR35333">
    <property type="entry name" value="BETA-LACTAMASE"/>
    <property type="match status" value="1"/>
</dbReference>
<dbReference type="EMBL" id="FQZM01000023">
    <property type="protein sequence ID" value="SHJ20162.1"/>
    <property type="molecule type" value="Genomic_DNA"/>
</dbReference>
<organism evidence="3 4">
    <name type="scientific">Desulfofundulus thermosubterraneus DSM 16057</name>
    <dbReference type="NCBI Taxonomy" id="1121432"/>
    <lineage>
        <taxon>Bacteria</taxon>
        <taxon>Bacillati</taxon>
        <taxon>Bacillota</taxon>
        <taxon>Clostridia</taxon>
        <taxon>Eubacteriales</taxon>
        <taxon>Peptococcaceae</taxon>
        <taxon>Desulfofundulus</taxon>
    </lineage>
</organism>
<protein>
    <submittedName>
        <fullName evidence="3">Beta-lactamase class A</fullName>
    </submittedName>
</protein>
<dbReference type="STRING" id="1121432.SAMN02745219_01974"/>
<dbReference type="OrthoDB" id="9775096at2"/>
<feature type="domain" description="Beta-lactamase class A catalytic" evidence="2">
    <location>
        <begin position="63"/>
        <end position="263"/>
    </location>
</feature>
<dbReference type="Proteomes" id="UP000184529">
    <property type="component" value="Unassembled WGS sequence"/>
</dbReference>
<keyword evidence="1" id="KW-0732">Signal</keyword>